<evidence type="ECO:0000256" key="1">
    <source>
        <dbReference type="SAM" id="Phobius"/>
    </source>
</evidence>
<protein>
    <submittedName>
        <fullName evidence="3">Uncharacterized membrane protein</fullName>
    </submittedName>
</protein>
<dbReference type="SUPFAM" id="SSF103481">
    <property type="entry name" value="Multidrug resistance efflux transporter EmrE"/>
    <property type="match status" value="2"/>
</dbReference>
<feature type="domain" description="EamA" evidence="2">
    <location>
        <begin position="159"/>
        <end position="295"/>
    </location>
</feature>
<feature type="transmembrane region" description="Helical" evidence="1">
    <location>
        <begin position="62"/>
        <end position="82"/>
    </location>
</feature>
<evidence type="ECO:0000313" key="4">
    <source>
        <dbReference type="Proteomes" id="UP000219439"/>
    </source>
</evidence>
<evidence type="ECO:0000259" key="2">
    <source>
        <dbReference type="Pfam" id="PF00892"/>
    </source>
</evidence>
<dbReference type="InterPro" id="IPR000620">
    <property type="entry name" value="EamA_dom"/>
</dbReference>
<feature type="transmembrane region" description="Helical" evidence="1">
    <location>
        <begin position="6"/>
        <end position="27"/>
    </location>
</feature>
<feature type="transmembrane region" description="Helical" evidence="1">
    <location>
        <begin position="94"/>
        <end position="113"/>
    </location>
</feature>
<keyword evidence="1" id="KW-1133">Transmembrane helix</keyword>
<feature type="domain" description="EamA" evidence="2">
    <location>
        <begin position="3"/>
        <end position="136"/>
    </location>
</feature>
<dbReference type="Proteomes" id="UP000219439">
    <property type="component" value="Unassembled WGS sequence"/>
</dbReference>
<evidence type="ECO:0000313" key="3">
    <source>
        <dbReference type="EMBL" id="SNZ21011.1"/>
    </source>
</evidence>
<organism evidence="3 4">
    <name type="scientific">Cohaesibacter gelatinilyticus</name>
    <dbReference type="NCBI Taxonomy" id="372072"/>
    <lineage>
        <taxon>Bacteria</taxon>
        <taxon>Pseudomonadati</taxon>
        <taxon>Pseudomonadota</taxon>
        <taxon>Alphaproteobacteria</taxon>
        <taxon>Hyphomicrobiales</taxon>
        <taxon>Cohaesibacteraceae</taxon>
    </lineage>
</organism>
<gene>
    <name evidence="3" type="ORF">SAMN06265368_4125</name>
</gene>
<dbReference type="InterPro" id="IPR037185">
    <property type="entry name" value="EmrE-like"/>
</dbReference>
<feature type="transmembrane region" description="Helical" evidence="1">
    <location>
        <begin position="39"/>
        <end position="56"/>
    </location>
</feature>
<dbReference type="GO" id="GO:0016020">
    <property type="term" value="C:membrane"/>
    <property type="evidence" value="ECO:0007669"/>
    <property type="project" value="InterPro"/>
</dbReference>
<dbReference type="PANTHER" id="PTHR22911">
    <property type="entry name" value="ACYL-MALONYL CONDENSING ENZYME-RELATED"/>
    <property type="match status" value="1"/>
</dbReference>
<feature type="transmembrane region" description="Helical" evidence="1">
    <location>
        <begin position="119"/>
        <end position="138"/>
    </location>
</feature>
<feature type="transmembrane region" description="Helical" evidence="1">
    <location>
        <begin position="158"/>
        <end position="176"/>
    </location>
</feature>
<keyword evidence="1" id="KW-0812">Transmembrane</keyword>
<dbReference type="EMBL" id="OBEL01000006">
    <property type="protein sequence ID" value="SNZ21011.1"/>
    <property type="molecule type" value="Genomic_DNA"/>
</dbReference>
<sequence length="300" mass="31556">MELGILAAICAAIIWAAASIVSYRPVIHFGVLDFTRIQLPMSALLLGLVVTLQGNWGSLNWAQWIPIAFSGIIGILLGDIALHSCLKYGGPRRMQLLFALNAPMASLIGFLALGEVLSLSDAIGGFLILTGIALAILYNNPQSNDGTGEKLTGSLLQVLFWGLLSALCQAIGLIIMKPIVDAGTDPLAASAARTILSAVLLMTTLLIPQMRFRTVDKQDIAPIVLATVAGWMGYVGAMSLLIFALQSQNTGIVAVLGSTAPIMILPILWVINKRPPALPGWAGAGLAIGGIAILSEMPFH</sequence>
<dbReference type="AlphaFoldDB" id="A0A285PMA1"/>
<keyword evidence="1" id="KW-0472">Membrane</keyword>
<feature type="transmembrane region" description="Helical" evidence="1">
    <location>
        <begin position="278"/>
        <end position="295"/>
    </location>
</feature>
<accession>A0A285PMA1</accession>
<reference evidence="3 4" key="1">
    <citation type="submission" date="2017-09" db="EMBL/GenBank/DDBJ databases">
        <authorList>
            <person name="Ehlers B."/>
            <person name="Leendertz F.H."/>
        </authorList>
    </citation>
    <scope>NUCLEOTIDE SEQUENCE [LARGE SCALE GENOMIC DNA]</scope>
    <source>
        <strain evidence="3 4">DSM 18289</strain>
    </source>
</reference>
<name>A0A285PMA1_9HYPH</name>
<dbReference type="Pfam" id="PF00892">
    <property type="entry name" value="EamA"/>
    <property type="match status" value="2"/>
</dbReference>
<feature type="transmembrane region" description="Helical" evidence="1">
    <location>
        <begin position="251"/>
        <end position="271"/>
    </location>
</feature>
<feature type="transmembrane region" description="Helical" evidence="1">
    <location>
        <begin position="188"/>
        <end position="208"/>
    </location>
</feature>
<keyword evidence="4" id="KW-1185">Reference proteome</keyword>
<dbReference type="PANTHER" id="PTHR22911:SF137">
    <property type="entry name" value="SOLUTE CARRIER FAMILY 35 MEMBER G2-RELATED"/>
    <property type="match status" value="1"/>
</dbReference>
<proteinExistence type="predicted"/>
<dbReference type="RefSeq" id="WP_097155379.1">
    <property type="nucleotide sequence ID" value="NZ_OBEL01000006.1"/>
</dbReference>
<feature type="transmembrane region" description="Helical" evidence="1">
    <location>
        <begin position="220"/>
        <end position="245"/>
    </location>
</feature>
<dbReference type="OrthoDB" id="7841315at2"/>